<feature type="signal peptide" evidence="1">
    <location>
        <begin position="1"/>
        <end position="22"/>
    </location>
</feature>
<dbReference type="EMBL" id="CP007448">
    <property type="protein sequence ID" value="AHM74126.1"/>
    <property type="molecule type" value="Genomic_DNA"/>
</dbReference>
<dbReference type="InterPro" id="IPR010546">
    <property type="entry name" value="DUF1120"/>
</dbReference>
<gene>
    <name evidence="2" type="ORF">LC20_02873</name>
</gene>
<dbReference type="Proteomes" id="UP000230961">
    <property type="component" value="Chromosome"/>
</dbReference>
<sequence length="214" mass="22532">MKAYIAKLMLLAPVVLSFATQAATPTADLKVKGKLGVPTCTVIAPDNGVYDLGKISATNVKSGTATTALPTVTKTWQVTCDAETYLNFVPTDNRRESRSDVSSALNFGLGNINNTGKIGFYTVEMKNTKVDGLSSLVFYKNGSAGAFTVVNSASLQQGYMFGWAATTTTQQYGKVFTADMVVGALLAGTTTMNGVVTEDANIDGSITMQFAFGI</sequence>
<evidence type="ECO:0000313" key="3">
    <source>
        <dbReference type="Proteomes" id="UP000230961"/>
    </source>
</evidence>
<reference evidence="2 3" key="1">
    <citation type="submission" date="2017-11" db="EMBL/GenBank/DDBJ databases">
        <title>The complete genome sequence and comparative genome analysis of Yersinia enterocolitica strain LC20.</title>
        <authorList>
            <person name="Shi G."/>
            <person name="Su M."/>
            <person name="Liang J."/>
            <person name="Gu W."/>
            <person name="Xiao Y."/>
            <person name="Zhang Z."/>
            <person name="Qiu H."/>
            <person name="Duan R."/>
            <person name="Zhang Z."/>
            <person name="Li Y."/>
            <person name="Zhang X."/>
            <person name="Ling Y."/>
            <person name="Song L."/>
            <person name="Chen M."/>
            <person name="Zhao Y."/>
            <person name="Wu J."/>
            <person name="Jing H."/>
            <person name="Xiao J."/>
            <person name="Wang X."/>
        </authorList>
    </citation>
    <scope>NUCLEOTIDE SEQUENCE [LARGE SCALE GENOMIC DNA]</scope>
    <source>
        <strain evidence="2 3">LC20</strain>
    </source>
</reference>
<accession>A0A7U4K1J5</accession>
<protein>
    <submittedName>
        <fullName evidence="2">DUF1120 domain-containing protein</fullName>
    </submittedName>
</protein>
<keyword evidence="1" id="KW-0732">Signal</keyword>
<dbReference type="KEGG" id="yel:LC20_02873"/>
<name>A0A7U4K1J5_YEREN</name>
<organism evidence="2 3">
    <name type="scientific">Yersinia enterocolitica LC20</name>
    <dbReference type="NCBI Taxonomy" id="1443113"/>
    <lineage>
        <taxon>Bacteria</taxon>
        <taxon>Pseudomonadati</taxon>
        <taxon>Pseudomonadota</taxon>
        <taxon>Gammaproteobacteria</taxon>
        <taxon>Enterobacterales</taxon>
        <taxon>Yersiniaceae</taxon>
        <taxon>Yersinia</taxon>
    </lineage>
</organism>
<evidence type="ECO:0000313" key="2">
    <source>
        <dbReference type="EMBL" id="AHM74126.1"/>
    </source>
</evidence>
<feature type="chain" id="PRO_5031197767" evidence="1">
    <location>
        <begin position="23"/>
        <end position="214"/>
    </location>
</feature>
<evidence type="ECO:0000256" key="1">
    <source>
        <dbReference type="SAM" id="SignalP"/>
    </source>
</evidence>
<proteinExistence type="predicted"/>
<dbReference type="AlphaFoldDB" id="A0A7U4K1J5"/>
<dbReference type="Pfam" id="PF06551">
    <property type="entry name" value="DUF1120"/>
    <property type="match status" value="1"/>
</dbReference>